<protein>
    <recommendedName>
        <fullName evidence="2">Helicase XPB/Ssl2 N-terminal domain-containing protein</fullName>
    </recommendedName>
</protein>
<organism evidence="1">
    <name type="scientific">bioreactor metagenome</name>
    <dbReference type="NCBI Taxonomy" id="1076179"/>
    <lineage>
        <taxon>unclassified sequences</taxon>
        <taxon>metagenomes</taxon>
        <taxon>ecological metagenomes</taxon>
    </lineage>
</organism>
<reference evidence="1" key="1">
    <citation type="submission" date="2019-08" db="EMBL/GenBank/DDBJ databases">
        <authorList>
            <person name="Kucharzyk K."/>
            <person name="Murdoch R.W."/>
            <person name="Higgins S."/>
            <person name="Loffler F."/>
        </authorList>
    </citation>
    <scope>NUCLEOTIDE SEQUENCE</scope>
</reference>
<dbReference type="EMBL" id="VSSQ01001258">
    <property type="protein sequence ID" value="MPM06727.1"/>
    <property type="molecule type" value="Genomic_DNA"/>
</dbReference>
<dbReference type="AlphaFoldDB" id="A0A644WST1"/>
<gene>
    <name evidence="1" type="ORF">SDC9_53030</name>
</gene>
<proteinExistence type="predicted"/>
<evidence type="ECO:0000313" key="1">
    <source>
        <dbReference type="EMBL" id="MPM06727.1"/>
    </source>
</evidence>
<sequence>MDQLTDHAQQQFMKILSRYSEDTYFYLVRNYLGIVTTPFHKPQLTARLSQFFSQKAHRNRMLEMLDELDLVILSLLSVTGPLASEAVMDLLKGSYSYGTVLRRVANLQERLVLLTDEGNLIFNPILSDELAARCSLRPLFGEGEQQLSDSPYCGTEFIRAYLSLVAKESKATYRDEYTRLFPSFEPERLEQLFNALTQVLTQNLILTVEKKVSIDYNKAHALLRLDDHQLLCLLLCSQSSAAMKENTFSFCSDLLSYLKALTQVDTNSLKLLIRALSLKHGIAYDSEVLTNLSTWGVISLDGVWKVADVATEQPSNALLIDSDQTISYQGSRPKDDILYRFSFVEVLDRQKRYHITKESFLWALDSGLSYTEIEQYLQENSSSAMHSLLLKQLGMLNERYQSITVYDALLLNCDERTAHVVQNLPSLAEHRYKNISPTLFLMRRESEETWRQILVSAGLLVGATRSYEKIEVQKRKEALSFSLLLQGSERCRRCDLPKVNGQKPQVSPDEALKQEIELAPFTSAQKQDLLHRFQAKLILSSSQIVAQVINTAIEAGGFDYQGKVSLARQAAGRKDVALQLQLTDQELVVQALEVAYTVQREALLKVAVMPTMEVKILPISKIFLIRLVRFHVS</sequence>
<comment type="caution">
    <text evidence="1">The sequence shown here is derived from an EMBL/GenBank/DDBJ whole genome shotgun (WGS) entry which is preliminary data.</text>
</comment>
<name>A0A644WST1_9ZZZZ</name>
<accession>A0A644WST1</accession>
<evidence type="ECO:0008006" key="2">
    <source>
        <dbReference type="Google" id="ProtNLM"/>
    </source>
</evidence>